<accession>A0AAE2DA86</accession>
<reference evidence="2" key="1">
    <citation type="submission" date="2022-04" db="EMBL/GenBank/DDBJ databases">
        <authorList>
            <person name="Xu L."/>
            <person name="Lv Z."/>
        </authorList>
    </citation>
    <scope>NUCLEOTIDE SEQUENCE</scope>
    <source>
        <strain evidence="2">LV_2022a</strain>
    </source>
</reference>
<keyword evidence="1" id="KW-0812">Transmembrane</keyword>
<keyword evidence="3" id="KW-1185">Reference proteome</keyword>
<reference evidence="2" key="2">
    <citation type="journal article" date="2023" name="Infect Dis Poverty">
        <title>Chromosome-scale genome of the human blood fluke Schistosoma mekongi and its implications for public health.</title>
        <authorList>
            <person name="Zhou M."/>
            <person name="Xu L."/>
            <person name="Xu D."/>
            <person name="Chen W."/>
            <person name="Khan J."/>
            <person name="Hu Y."/>
            <person name="Huang H."/>
            <person name="Wei H."/>
            <person name="Zhang Y."/>
            <person name="Chusongsang P."/>
            <person name="Tanasarnprasert K."/>
            <person name="Hu X."/>
            <person name="Limpanont Y."/>
            <person name="Lv Z."/>
        </authorList>
    </citation>
    <scope>NUCLEOTIDE SEQUENCE</scope>
    <source>
        <strain evidence="2">LV_2022a</strain>
    </source>
</reference>
<evidence type="ECO:0000256" key="1">
    <source>
        <dbReference type="SAM" id="Phobius"/>
    </source>
</evidence>
<evidence type="ECO:0008006" key="4">
    <source>
        <dbReference type="Google" id="ProtNLM"/>
    </source>
</evidence>
<keyword evidence="1" id="KW-0472">Membrane</keyword>
<gene>
    <name evidence="2" type="ORF">MN116_000665</name>
</gene>
<dbReference type="EMBL" id="JALJAT010000001">
    <property type="protein sequence ID" value="KAK4475975.1"/>
    <property type="molecule type" value="Genomic_DNA"/>
</dbReference>
<protein>
    <recommendedName>
        <fullName evidence="4">SUEL-type lectin domain-containing protein</fullName>
    </recommendedName>
</protein>
<comment type="caution">
    <text evidence="2">The sequence shown here is derived from an EMBL/GenBank/DDBJ whole genome shotgun (WGS) entry which is preliminary data.</text>
</comment>
<evidence type="ECO:0000313" key="3">
    <source>
        <dbReference type="Proteomes" id="UP001292079"/>
    </source>
</evidence>
<evidence type="ECO:0000313" key="2">
    <source>
        <dbReference type="EMBL" id="KAK4475975.1"/>
    </source>
</evidence>
<sequence length="686" mass="78149">MNSHIENYNPTRMDRYNVFRQTSLLVCYPDLLQLHCPIHMFIRTIEIDINHNYQSISKVEFISSSCSLKINQIEKNTNYDVNIKQLHECNYKLHIIKMIKSMCDGKKHCELHFSQLLMNSTKCSDENSSLLVKYQCLPDLDSALFEAICTDTYMEVKCNTDRSVNALVVLNAKFEKEIKPFIKGSNYECPIVPTETPVGLSDNVCSSSIDITDYLSSSCDGHGSCSVNPNTIDLSMKKIQKCGKMHLSLVYVCVPPELIITKHFIDNSNERQMGKQKTIQRQPKEIQTIRQGNKIHPADTTSYETSQSSLIGTNIESNLKNSLINSKKSMKNIQMNSKINNLQHKTHDSLIQSFNPTILQSSLIGFSGGLLLLIGILFIIILLYRKYNLKNNKFLLQSMPKTIECQSMCLPYTNDDWSTINSKVLHNTSTTLDDMKFLCNGCKLPINSCNIITDMHKYCNEHCQYCINSIIQQGNINMCNIHHENMNNSRSCYTTGHNQHQHQHQHHHHHLHNSSELYPIKMITPSLNQQSCMFNACSIDDMNASHLPHSPHTINSGNSKHTLTDYMSSIPTSSTNSIHYEYHTSPSLDLKLQTSIATNRIEENVYPVNNTSYLNASQSLNSNSSRGNGYDGINGMNDYTDEITNKLIAYNGLLKKDKKPDYDNVNERRLYNNVTSNSNNNSRYIV</sequence>
<feature type="transmembrane region" description="Helical" evidence="1">
    <location>
        <begin position="363"/>
        <end position="384"/>
    </location>
</feature>
<keyword evidence="1" id="KW-1133">Transmembrane helix</keyword>
<dbReference type="AlphaFoldDB" id="A0AAE2DA86"/>
<proteinExistence type="predicted"/>
<name>A0AAE2DA86_SCHME</name>
<dbReference type="Proteomes" id="UP001292079">
    <property type="component" value="Unassembled WGS sequence"/>
</dbReference>
<organism evidence="2 3">
    <name type="scientific">Schistosoma mekongi</name>
    <name type="common">Parasitic worm</name>
    <dbReference type="NCBI Taxonomy" id="38744"/>
    <lineage>
        <taxon>Eukaryota</taxon>
        <taxon>Metazoa</taxon>
        <taxon>Spiralia</taxon>
        <taxon>Lophotrochozoa</taxon>
        <taxon>Platyhelminthes</taxon>
        <taxon>Trematoda</taxon>
        <taxon>Digenea</taxon>
        <taxon>Strigeidida</taxon>
        <taxon>Schistosomatoidea</taxon>
        <taxon>Schistosomatidae</taxon>
        <taxon>Schistosoma</taxon>
    </lineage>
</organism>